<keyword evidence="2" id="KW-0238">DNA-binding</keyword>
<dbReference type="PANTHER" id="PTHR43537:SF5">
    <property type="entry name" value="UXU OPERON TRANSCRIPTIONAL REGULATOR"/>
    <property type="match status" value="1"/>
</dbReference>
<evidence type="ECO:0000256" key="2">
    <source>
        <dbReference type="ARBA" id="ARBA00023125"/>
    </source>
</evidence>
<dbReference type="PROSITE" id="PS50949">
    <property type="entry name" value="HTH_GNTR"/>
    <property type="match status" value="1"/>
</dbReference>
<dbReference type="SUPFAM" id="SSF48008">
    <property type="entry name" value="GntR ligand-binding domain-like"/>
    <property type="match status" value="1"/>
</dbReference>
<dbReference type="Gene3D" id="1.10.10.10">
    <property type="entry name" value="Winged helix-like DNA-binding domain superfamily/Winged helix DNA-binding domain"/>
    <property type="match status" value="1"/>
</dbReference>
<dbReference type="EMBL" id="CP158357">
    <property type="protein sequence ID" value="XBX78821.1"/>
    <property type="molecule type" value="Genomic_DNA"/>
</dbReference>
<protein>
    <submittedName>
        <fullName evidence="5">FadR/GntR family transcriptional regulator</fullName>
    </submittedName>
</protein>
<proteinExistence type="predicted"/>
<dbReference type="SMART" id="SM00345">
    <property type="entry name" value="HTH_GNTR"/>
    <property type="match status" value="1"/>
</dbReference>
<dbReference type="PANTHER" id="PTHR43537">
    <property type="entry name" value="TRANSCRIPTIONAL REGULATOR, GNTR FAMILY"/>
    <property type="match status" value="1"/>
</dbReference>
<dbReference type="InterPro" id="IPR008920">
    <property type="entry name" value="TF_FadR/GntR_C"/>
</dbReference>
<dbReference type="SMART" id="SM00895">
    <property type="entry name" value="FCD"/>
    <property type="match status" value="1"/>
</dbReference>
<name>A0AAU7VX69_9MICO</name>
<dbReference type="Gene3D" id="1.20.120.530">
    <property type="entry name" value="GntR ligand-binding domain-like"/>
    <property type="match status" value="1"/>
</dbReference>
<evidence type="ECO:0000256" key="1">
    <source>
        <dbReference type="ARBA" id="ARBA00023015"/>
    </source>
</evidence>
<dbReference type="GO" id="GO:0003700">
    <property type="term" value="F:DNA-binding transcription factor activity"/>
    <property type="evidence" value="ECO:0007669"/>
    <property type="project" value="InterPro"/>
</dbReference>
<dbReference type="Pfam" id="PF00392">
    <property type="entry name" value="GntR"/>
    <property type="match status" value="1"/>
</dbReference>
<feature type="domain" description="HTH gntR-type" evidence="4">
    <location>
        <begin position="7"/>
        <end position="75"/>
    </location>
</feature>
<dbReference type="CDD" id="cd07377">
    <property type="entry name" value="WHTH_GntR"/>
    <property type="match status" value="1"/>
</dbReference>
<dbReference type="InterPro" id="IPR000524">
    <property type="entry name" value="Tscrpt_reg_HTH_GntR"/>
</dbReference>
<dbReference type="AlphaFoldDB" id="A0AAU7VX69"/>
<evidence type="ECO:0000256" key="3">
    <source>
        <dbReference type="ARBA" id="ARBA00023163"/>
    </source>
</evidence>
<reference evidence="5" key="1">
    <citation type="submission" date="2024-06" db="EMBL/GenBank/DDBJ databases">
        <title>Draft genome sequence of Microbacterium sp. strain A8/3-1, isolated from Oxytropis tragacanthoides Fisch. ex DC. Root nodules in the Altai region of Russia.</title>
        <authorList>
            <person name="Sazanova A."/>
            <person name="Guro P."/>
            <person name="Kuznetsova I."/>
            <person name="Belimov A."/>
            <person name="Safronova V."/>
        </authorList>
    </citation>
    <scope>NUCLEOTIDE SEQUENCE</scope>
    <source>
        <strain evidence="5">A8/3-1</strain>
    </source>
</reference>
<dbReference type="InterPro" id="IPR036390">
    <property type="entry name" value="WH_DNA-bd_sf"/>
</dbReference>
<dbReference type="RefSeq" id="WP_350352027.1">
    <property type="nucleotide sequence ID" value="NZ_CP158357.1"/>
</dbReference>
<keyword evidence="1" id="KW-0805">Transcription regulation</keyword>
<dbReference type="InterPro" id="IPR036388">
    <property type="entry name" value="WH-like_DNA-bd_sf"/>
</dbReference>
<dbReference type="InterPro" id="IPR011711">
    <property type="entry name" value="GntR_C"/>
</dbReference>
<dbReference type="Pfam" id="PF07729">
    <property type="entry name" value="FCD"/>
    <property type="match status" value="1"/>
</dbReference>
<dbReference type="SUPFAM" id="SSF46785">
    <property type="entry name" value="Winged helix' DNA-binding domain"/>
    <property type="match status" value="1"/>
</dbReference>
<sequence length="222" mass="24274">MTTVRRESLAEQAAELLLTRIREREWEIGGKLPGETTLAPQLGIGRSTAREAIRILAGRGVLTTRQGAGVFVTATDVPATWDAVLQRADIVAVIEARTAIEVEAATLAAGRRTSAELQALRRALGERERHRADIDEHVESDIAFHRGIIVAAQSPVLLELFDGFAPRSRQAMTDMLRLRGHHGDEADHDTHERIYEAIASRDAEAASALTRAHLDVLKGKLS</sequence>
<accession>A0AAU7VX69</accession>
<organism evidence="5">
    <name type="scientific">Microbacterium sp. A8/3-1</name>
    <dbReference type="NCBI Taxonomy" id="3160749"/>
    <lineage>
        <taxon>Bacteria</taxon>
        <taxon>Bacillati</taxon>
        <taxon>Actinomycetota</taxon>
        <taxon>Actinomycetes</taxon>
        <taxon>Micrococcales</taxon>
        <taxon>Microbacteriaceae</taxon>
        <taxon>Microbacterium</taxon>
    </lineage>
</organism>
<keyword evidence="3" id="KW-0804">Transcription</keyword>
<evidence type="ECO:0000259" key="4">
    <source>
        <dbReference type="PROSITE" id="PS50949"/>
    </source>
</evidence>
<evidence type="ECO:0000313" key="5">
    <source>
        <dbReference type="EMBL" id="XBX78821.1"/>
    </source>
</evidence>
<dbReference type="PRINTS" id="PR00035">
    <property type="entry name" value="HTHGNTR"/>
</dbReference>
<dbReference type="GO" id="GO:0003677">
    <property type="term" value="F:DNA binding"/>
    <property type="evidence" value="ECO:0007669"/>
    <property type="project" value="UniProtKB-KW"/>
</dbReference>
<gene>
    <name evidence="5" type="ORF">ABS642_01675</name>
</gene>